<dbReference type="InterPro" id="IPR057402">
    <property type="entry name" value="AIM3_BBC1_C"/>
</dbReference>
<evidence type="ECO:0000313" key="3">
    <source>
        <dbReference type="Proteomes" id="UP000094112"/>
    </source>
</evidence>
<feature type="non-terminal residue" evidence="2">
    <location>
        <position position="1"/>
    </location>
</feature>
<reference evidence="2 3" key="1">
    <citation type="journal article" date="2016" name="Proc. Natl. Acad. Sci. U.S.A.">
        <title>Comparative genomics of biotechnologically important yeasts.</title>
        <authorList>
            <person name="Riley R."/>
            <person name="Haridas S."/>
            <person name="Wolfe K.H."/>
            <person name="Lopes M.R."/>
            <person name="Hittinger C.T."/>
            <person name="Goeker M."/>
            <person name="Salamov A.A."/>
            <person name="Wisecaver J.H."/>
            <person name="Long T.M."/>
            <person name="Calvey C.H."/>
            <person name="Aerts A.L."/>
            <person name="Barry K.W."/>
            <person name="Choi C."/>
            <person name="Clum A."/>
            <person name="Coughlan A.Y."/>
            <person name="Deshpande S."/>
            <person name="Douglass A.P."/>
            <person name="Hanson S.J."/>
            <person name="Klenk H.-P."/>
            <person name="LaButti K.M."/>
            <person name="Lapidus A."/>
            <person name="Lindquist E.A."/>
            <person name="Lipzen A.M."/>
            <person name="Meier-Kolthoff J.P."/>
            <person name="Ohm R.A."/>
            <person name="Otillar R.P."/>
            <person name="Pangilinan J.L."/>
            <person name="Peng Y."/>
            <person name="Rokas A."/>
            <person name="Rosa C.A."/>
            <person name="Scheuner C."/>
            <person name="Sibirny A.A."/>
            <person name="Slot J.C."/>
            <person name="Stielow J.B."/>
            <person name="Sun H."/>
            <person name="Kurtzman C.P."/>
            <person name="Blackwell M."/>
            <person name="Grigoriev I.V."/>
            <person name="Jeffries T.W."/>
        </authorList>
    </citation>
    <scope>NUCLEOTIDE SEQUENCE [LARGE SCALE GENOMIC DNA]</scope>
    <source>
        <strain evidence="3">ATCC 58044 / CBS 1984 / NCYC 433 / NRRL Y-366-8</strain>
    </source>
</reference>
<name>A0A1E3P0N1_WICAA</name>
<sequence>WWLKNNELPPGLQSRVNKELIFEVDENVIKRRGGKQLVLKDYYILNQDNSQLILHVVFDPADPHGTVNITETTEDPPALDKSALDKYSTTLGNQVFQIASRLVNQSIKEPLVTHILSQIGGVLKPVGLRSYGAVIYTNSNNTEVHQADDFKPGDVIAINKAKFQGHNKLHQKIIYEVGNSGAPFAAIITEYDENKRKFRVIEADANGKVKHSSYKPSDMKSGKIKVFRVVSRDFVNWN</sequence>
<dbReference type="OrthoDB" id="207120at2759"/>
<accession>A0A1E3P0N1</accession>
<feature type="domain" description="BBC1/AIM3 cysteine proteinase-fold" evidence="1">
    <location>
        <begin position="74"/>
        <end position="237"/>
    </location>
</feature>
<evidence type="ECO:0000259" key="1">
    <source>
        <dbReference type="Pfam" id="PF25459"/>
    </source>
</evidence>
<dbReference type="AlphaFoldDB" id="A0A1E3P0N1"/>
<evidence type="ECO:0000313" key="2">
    <source>
        <dbReference type="EMBL" id="ODQ58945.1"/>
    </source>
</evidence>
<organism evidence="2 3">
    <name type="scientific">Wickerhamomyces anomalus (strain ATCC 58044 / CBS 1984 / NCYC 433 / NRRL Y-366-8)</name>
    <name type="common">Yeast</name>
    <name type="synonym">Hansenula anomala</name>
    <dbReference type="NCBI Taxonomy" id="683960"/>
    <lineage>
        <taxon>Eukaryota</taxon>
        <taxon>Fungi</taxon>
        <taxon>Dikarya</taxon>
        <taxon>Ascomycota</taxon>
        <taxon>Saccharomycotina</taxon>
        <taxon>Saccharomycetes</taxon>
        <taxon>Phaffomycetales</taxon>
        <taxon>Wickerhamomycetaceae</taxon>
        <taxon>Wickerhamomyces</taxon>
    </lineage>
</organism>
<dbReference type="RefSeq" id="XP_019038152.1">
    <property type="nucleotide sequence ID" value="XM_019181841.1"/>
</dbReference>
<protein>
    <recommendedName>
        <fullName evidence="1">BBC1/AIM3 cysteine proteinase-fold domain-containing protein</fullName>
    </recommendedName>
</protein>
<dbReference type="STRING" id="683960.A0A1E3P0N1"/>
<proteinExistence type="predicted"/>
<dbReference type="Proteomes" id="UP000094112">
    <property type="component" value="Unassembled WGS sequence"/>
</dbReference>
<dbReference type="Pfam" id="PF25459">
    <property type="entry name" value="AIM3_BBC1_C"/>
    <property type="match status" value="1"/>
</dbReference>
<gene>
    <name evidence="2" type="ORF">WICANDRAFT_31506</name>
</gene>
<keyword evidence="3" id="KW-1185">Reference proteome</keyword>
<dbReference type="EMBL" id="KV454211">
    <property type="protein sequence ID" value="ODQ58945.1"/>
    <property type="molecule type" value="Genomic_DNA"/>
</dbReference>
<dbReference type="GeneID" id="30199087"/>